<sequence length="163" mass="19097">MNNSDKVDIISDVSKLDIPKFIDQPKLVKNKSKFYVLQLLGWSFWTFLFIPLFTLMLWIFQGNLIKSYIFAEKLNVQLMNIAWLGALIVLFGTTLLLWASYNWIRFANVNNQDEVEDVDNHVLSKYLSVSSQELDTMQHSKNIVLHYDESGHLFDYELKQKIS</sequence>
<keyword evidence="1" id="KW-0812">Transmembrane</keyword>
<dbReference type="RefSeq" id="WP_166224203.1">
    <property type="nucleotide sequence ID" value="NZ_CP049801.1"/>
</dbReference>
<dbReference type="Proteomes" id="UP000502297">
    <property type="component" value="Chromosome"/>
</dbReference>
<dbReference type="KEGG" id="asha:G8E00_09835"/>
<evidence type="ECO:0000313" key="3">
    <source>
        <dbReference type="Proteomes" id="UP000502297"/>
    </source>
</evidence>
<gene>
    <name evidence="2" type="primary">pgaD</name>
    <name evidence="2" type="ORF">G8E00_09835</name>
</gene>
<dbReference type="NCBIfam" id="TIGR03940">
    <property type="entry name" value="PGA_PgaD"/>
    <property type="match status" value="1"/>
</dbReference>
<feature type="transmembrane region" description="Helical" evidence="1">
    <location>
        <begin position="34"/>
        <end position="60"/>
    </location>
</feature>
<name>A0A6G8RWB7_9GAMM</name>
<dbReference type="Pfam" id="PF13994">
    <property type="entry name" value="PgaD"/>
    <property type="match status" value="1"/>
</dbReference>
<evidence type="ECO:0000256" key="1">
    <source>
        <dbReference type="SAM" id="Phobius"/>
    </source>
</evidence>
<protein>
    <submittedName>
        <fullName evidence="2">Poly-beta-1,6-N-acetyl-D-glucosamine biosynthesis protein PgaD</fullName>
    </submittedName>
</protein>
<feature type="transmembrane region" description="Helical" evidence="1">
    <location>
        <begin position="80"/>
        <end position="99"/>
    </location>
</feature>
<keyword evidence="1" id="KW-1133">Transmembrane helix</keyword>
<keyword evidence="3" id="KW-1185">Reference proteome</keyword>
<proteinExistence type="predicted"/>
<accession>A0A6G8RWB7</accession>
<dbReference type="AlphaFoldDB" id="A0A6G8RWB7"/>
<dbReference type="InterPro" id="IPR023829">
    <property type="entry name" value="PGA_PgaD"/>
</dbReference>
<dbReference type="GO" id="GO:0043709">
    <property type="term" value="P:cell adhesion involved in single-species biofilm formation"/>
    <property type="evidence" value="ECO:0007669"/>
    <property type="project" value="InterPro"/>
</dbReference>
<keyword evidence="1" id="KW-0472">Membrane</keyword>
<dbReference type="EMBL" id="CP049801">
    <property type="protein sequence ID" value="QIO06236.1"/>
    <property type="molecule type" value="Genomic_DNA"/>
</dbReference>
<organism evidence="2 3">
    <name type="scientific">Acinetobacter shaoyimingii</name>
    <dbReference type="NCBI Taxonomy" id="2715164"/>
    <lineage>
        <taxon>Bacteria</taxon>
        <taxon>Pseudomonadati</taxon>
        <taxon>Pseudomonadota</taxon>
        <taxon>Gammaproteobacteria</taxon>
        <taxon>Moraxellales</taxon>
        <taxon>Moraxellaceae</taxon>
        <taxon>Acinetobacter</taxon>
    </lineage>
</organism>
<reference evidence="2 3" key="1">
    <citation type="submission" date="2020-03" db="EMBL/GenBank/DDBJ databases">
        <authorList>
            <person name="Zhu W."/>
        </authorList>
    </citation>
    <scope>NUCLEOTIDE SEQUENCE [LARGE SCALE GENOMIC DNA]</scope>
    <source>
        <strain evidence="2 3">323-1</strain>
    </source>
</reference>
<evidence type="ECO:0000313" key="2">
    <source>
        <dbReference type="EMBL" id="QIO06236.1"/>
    </source>
</evidence>